<dbReference type="PRINTS" id="PR00862">
    <property type="entry name" value="PROLIGOPTASE"/>
</dbReference>
<dbReference type="AlphaFoldDB" id="A0A7L4UQS6"/>
<dbReference type="InterPro" id="IPR029058">
    <property type="entry name" value="AB_hydrolase_fold"/>
</dbReference>
<evidence type="ECO:0000256" key="5">
    <source>
        <dbReference type="ARBA" id="ARBA00060121"/>
    </source>
</evidence>
<evidence type="ECO:0000256" key="6">
    <source>
        <dbReference type="ARBA" id="ARBA00081187"/>
    </source>
</evidence>
<keyword evidence="2" id="KW-0645">Protease</keyword>
<evidence type="ECO:0000256" key="3">
    <source>
        <dbReference type="ARBA" id="ARBA00022801"/>
    </source>
</evidence>
<dbReference type="GO" id="GO:0004252">
    <property type="term" value="F:serine-type endopeptidase activity"/>
    <property type="evidence" value="ECO:0007669"/>
    <property type="project" value="InterPro"/>
</dbReference>
<evidence type="ECO:0000313" key="10">
    <source>
        <dbReference type="Proteomes" id="UP000251835"/>
    </source>
</evidence>
<dbReference type="Gene3D" id="3.40.50.1820">
    <property type="entry name" value="alpha/beta hydrolase"/>
    <property type="match status" value="1"/>
</dbReference>
<accession>A0A7L4UQS6</accession>
<dbReference type="InterPro" id="IPR023302">
    <property type="entry name" value="Pept_S9A_N"/>
</dbReference>
<dbReference type="InterPro" id="IPR001375">
    <property type="entry name" value="Peptidase_S9_cat"/>
</dbReference>
<dbReference type="Proteomes" id="UP000251835">
    <property type="component" value="Unassembled WGS sequence"/>
</dbReference>
<feature type="domain" description="Peptidase S9 prolyl oligopeptidase catalytic" evidence="7">
    <location>
        <begin position="471"/>
        <end position="684"/>
    </location>
</feature>
<dbReference type="SUPFAM" id="SSF50993">
    <property type="entry name" value="Peptidase/esterase 'gauge' domain"/>
    <property type="match status" value="1"/>
</dbReference>
<evidence type="ECO:0000256" key="4">
    <source>
        <dbReference type="ARBA" id="ARBA00022825"/>
    </source>
</evidence>
<keyword evidence="10" id="KW-1185">Reference proteome</keyword>
<gene>
    <name evidence="9" type="ORF">C7377_0425</name>
</gene>
<evidence type="ECO:0000259" key="7">
    <source>
        <dbReference type="Pfam" id="PF00326"/>
    </source>
</evidence>
<sequence length="688" mass="79592">MKIRDVKAQPPVAKKIKKKLTIHEDTRIDNYFWLNQREDPEVIEHLKAENAYTDAIMEHTEEFQQNLYDEMVARIKKDDESVPYKKNGYYYYTRTEGEAEYPLFCRKKGSLDAEEEILLNIPELAEGEAYYSVGASEVSPNNKLLAYSVDNVSRRKYTIYIKNLKTGEIYPDKIENTSGSITWANDNKTIFYTKKDEQTLLPYQVYTHKIGKDVAKDKLVYEEKDNTFYTHCYKTKSEKYIIIGNSSTLTSEMRYIDADKPDSEFQLIAPRERGVEYNVAHYGESFYIYTNWNAQNFCLMKTPVTATDKRHWKMVIAPRKDVMLTGIDIFKEYLVTSEREKGLNNIRIQTWDGAQDYYIDFKEEVYDAWVSTNVDFDAEVLRYGYTSLTTPTSVFDINMRTKEPQLLKQQEVLGDFNKDNYKSKRIWVEARDGTQVPVSLVYNKNNAKLDGKSPLYIYAYGSYGNSIDAYFSSVRLSMLDRGIIYAIAHIRGGEELGRPWYEDGKLLKKKNTFTDFIDCTEYFVKNNLVAKDKVFACGGSAGGLLMGAVANMRPDLYTGIIAQVPFVDVVTTMLDETIPLTTGEFDEWGNPKDKTYYDYMLSYSPYDQVKAQDYPAMLVTTGLHDSQVQYWEPAKWVAKLREMKTDNNPVLLKIEMDYGHGGASGRFAKLKEVALEYAFMFDLLDIHE</sequence>
<evidence type="ECO:0000256" key="2">
    <source>
        <dbReference type="ARBA" id="ARBA00022670"/>
    </source>
</evidence>
<keyword evidence="4" id="KW-0720">Serine protease</keyword>
<dbReference type="EMBL" id="QENZ01000003">
    <property type="protein sequence ID" value="PVX52125.1"/>
    <property type="molecule type" value="Genomic_DNA"/>
</dbReference>
<comment type="caution">
    <text evidence="9">The sequence shown here is derived from an EMBL/GenBank/DDBJ whole genome shotgun (WGS) entry which is preliminary data.</text>
</comment>
<dbReference type="RefSeq" id="WP_116495680.1">
    <property type="nucleotide sequence ID" value="NZ_QENZ01000003.1"/>
</dbReference>
<evidence type="ECO:0000313" key="9">
    <source>
        <dbReference type="EMBL" id="PVX52125.1"/>
    </source>
</evidence>
<feature type="domain" description="Peptidase S9A N-terminal" evidence="8">
    <location>
        <begin position="11"/>
        <end position="410"/>
    </location>
</feature>
<comment type="similarity">
    <text evidence="1">Belongs to the peptidase S9A family.</text>
</comment>
<dbReference type="Pfam" id="PF00326">
    <property type="entry name" value="Peptidase_S9"/>
    <property type="match status" value="1"/>
</dbReference>
<evidence type="ECO:0000259" key="8">
    <source>
        <dbReference type="Pfam" id="PF02897"/>
    </source>
</evidence>
<dbReference type="PANTHER" id="PTHR11757:SF19">
    <property type="entry name" value="PROLYL ENDOPEPTIDASE-LIKE"/>
    <property type="match status" value="1"/>
</dbReference>
<keyword evidence="3" id="KW-0378">Hydrolase</keyword>
<evidence type="ECO:0000256" key="1">
    <source>
        <dbReference type="ARBA" id="ARBA00005228"/>
    </source>
</evidence>
<dbReference type="Pfam" id="PF02897">
    <property type="entry name" value="Peptidase_S9_N"/>
    <property type="match status" value="1"/>
</dbReference>
<comment type="function">
    <text evidence="5">Cleaves peptide bonds on the C-terminal side of prolyl residues within peptides that are up to approximately 30 amino acids long. Has an absolute requirement for an X-Pro bond in the trans configuration immediately preceding the Pro-Y scissible bond.</text>
</comment>
<dbReference type="InterPro" id="IPR051543">
    <property type="entry name" value="Serine_Peptidase_S9A"/>
</dbReference>
<dbReference type="InterPro" id="IPR002470">
    <property type="entry name" value="Peptidase_S9A"/>
</dbReference>
<protein>
    <recommendedName>
        <fullName evidence="6">Proline-specific endopeptidase</fullName>
    </recommendedName>
</protein>
<dbReference type="PANTHER" id="PTHR11757">
    <property type="entry name" value="PROTEASE FAMILY S9A OLIGOPEPTIDASE"/>
    <property type="match status" value="1"/>
</dbReference>
<organism evidence="9 10">
    <name type="scientific">Balneicella halophila</name>
    <dbReference type="NCBI Taxonomy" id="1537566"/>
    <lineage>
        <taxon>Bacteria</taxon>
        <taxon>Pseudomonadati</taxon>
        <taxon>Bacteroidota</taxon>
        <taxon>Bacteroidia</taxon>
        <taxon>Bacteroidales</taxon>
        <taxon>Balneicellaceae</taxon>
        <taxon>Balneicella</taxon>
    </lineage>
</organism>
<name>A0A7L4UQS6_BALHA</name>
<reference evidence="9 10" key="1">
    <citation type="submission" date="2018-05" db="EMBL/GenBank/DDBJ databases">
        <title>Genomic Encyclopedia of Type Strains, Phase IV (KMG-IV): sequencing the most valuable type-strain genomes for metagenomic binning, comparative biology and taxonomic classification.</title>
        <authorList>
            <person name="Goeker M."/>
        </authorList>
    </citation>
    <scope>NUCLEOTIDE SEQUENCE [LARGE SCALE GENOMIC DNA]</scope>
    <source>
        <strain evidence="9 10">DSM 28579</strain>
    </source>
</reference>
<dbReference type="GO" id="GO:0006508">
    <property type="term" value="P:proteolysis"/>
    <property type="evidence" value="ECO:0007669"/>
    <property type="project" value="UniProtKB-KW"/>
</dbReference>
<dbReference type="FunFam" id="3.40.50.1820:FF:000005">
    <property type="entry name" value="Prolyl endopeptidase"/>
    <property type="match status" value="1"/>
</dbReference>
<proteinExistence type="inferred from homology"/>
<dbReference type="OrthoDB" id="9801421at2"/>
<dbReference type="Gene3D" id="2.130.10.120">
    <property type="entry name" value="Prolyl oligopeptidase, N-terminal domain"/>
    <property type="match status" value="1"/>
</dbReference>
<dbReference type="SUPFAM" id="SSF53474">
    <property type="entry name" value="alpha/beta-Hydrolases"/>
    <property type="match status" value="1"/>
</dbReference>